<evidence type="ECO:0000313" key="2">
    <source>
        <dbReference type="EMBL" id="CAB4139913.1"/>
    </source>
</evidence>
<dbReference type="EMBL" id="LR796369">
    <property type="protein sequence ID" value="CAB4139913.1"/>
    <property type="molecule type" value="Genomic_DNA"/>
</dbReference>
<feature type="region of interest" description="Disordered" evidence="1">
    <location>
        <begin position="1"/>
        <end position="21"/>
    </location>
</feature>
<evidence type="ECO:0000313" key="3">
    <source>
        <dbReference type="EMBL" id="CAB4140469.1"/>
    </source>
</evidence>
<protein>
    <submittedName>
        <fullName evidence="4">Uncharacterized protein</fullName>
    </submittedName>
</protein>
<sequence length="62" mass="6924">MTDRLREDIDAAAPPTRQPLTDEEIDAVWRVACEKHSLGTTGELVRAFTRAIERKITGGNDE</sequence>
<evidence type="ECO:0000313" key="4">
    <source>
        <dbReference type="EMBL" id="CAB4156947.1"/>
    </source>
</evidence>
<name>A0A6J5NDN7_9CAUD</name>
<reference evidence="4" key="1">
    <citation type="submission" date="2020-04" db="EMBL/GenBank/DDBJ databases">
        <authorList>
            <person name="Chiriac C."/>
            <person name="Salcher M."/>
            <person name="Ghai R."/>
            <person name="Kavagutti S V."/>
        </authorList>
    </citation>
    <scope>NUCLEOTIDE SEQUENCE</scope>
</reference>
<evidence type="ECO:0000256" key="1">
    <source>
        <dbReference type="SAM" id="MobiDB-lite"/>
    </source>
</evidence>
<dbReference type="EMBL" id="LR796373">
    <property type="protein sequence ID" value="CAB4140469.1"/>
    <property type="molecule type" value="Genomic_DNA"/>
</dbReference>
<dbReference type="EMBL" id="LR796646">
    <property type="protein sequence ID" value="CAB4156947.1"/>
    <property type="molecule type" value="Genomic_DNA"/>
</dbReference>
<proteinExistence type="predicted"/>
<accession>A0A6J5NDN7</accession>
<gene>
    <name evidence="2" type="ORF">UFOVP356_7</name>
    <name evidence="3" type="ORF">UFOVP408_28</name>
    <name evidence="4" type="ORF">UFOVP676_45</name>
</gene>
<organism evidence="4">
    <name type="scientific">uncultured Caudovirales phage</name>
    <dbReference type="NCBI Taxonomy" id="2100421"/>
    <lineage>
        <taxon>Viruses</taxon>
        <taxon>Duplodnaviria</taxon>
        <taxon>Heunggongvirae</taxon>
        <taxon>Uroviricota</taxon>
        <taxon>Caudoviricetes</taxon>
        <taxon>Peduoviridae</taxon>
        <taxon>Maltschvirus</taxon>
        <taxon>Maltschvirus maltsch</taxon>
    </lineage>
</organism>